<gene>
    <name evidence="11" type="ORF">J2S02_000687</name>
</gene>
<evidence type="ECO:0000256" key="4">
    <source>
        <dbReference type="ARBA" id="ARBA00023012"/>
    </source>
</evidence>
<dbReference type="PRINTS" id="PR00032">
    <property type="entry name" value="HTHARAC"/>
</dbReference>
<keyword evidence="3 8" id="KW-0597">Phosphoprotein</keyword>
<dbReference type="Gene3D" id="1.10.10.60">
    <property type="entry name" value="Homeodomain-like"/>
    <property type="match status" value="2"/>
</dbReference>
<evidence type="ECO:0000313" key="12">
    <source>
        <dbReference type="Proteomes" id="UP001232245"/>
    </source>
</evidence>
<evidence type="ECO:0000259" key="10">
    <source>
        <dbReference type="PROSITE" id="PS50110"/>
    </source>
</evidence>
<dbReference type="InterPro" id="IPR018062">
    <property type="entry name" value="HTH_AraC-typ_CS"/>
</dbReference>
<evidence type="ECO:0000313" key="11">
    <source>
        <dbReference type="EMBL" id="MDQ0224365.1"/>
    </source>
</evidence>
<dbReference type="SUPFAM" id="SSF52172">
    <property type="entry name" value="CheY-like"/>
    <property type="match status" value="1"/>
</dbReference>
<dbReference type="EMBL" id="JAUSTZ010000001">
    <property type="protein sequence ID" value="MDQ0224365.1"/>
    <property type="molecule type" value="Genomic_DNA"/>
</dbReference>
<evidence type="ECO:0000256" key="1">
    <source>
        <dbReference type="ARBA" id="ARBA00004496"/>
    </source>
</evidence>
<comment type="subcellular location">
    <subcellularLocation>
        <location evidence="1">Cytoplasm</location>
    </subcellularLocation>
</comment>
<dbReference type="InterPro" id="IPR009057">
    <property type="entry name" value="Homeodomain-like_sf"/>
</dbReference>
<accession>A0ABT9YWJ1</accession>
<dbReference type="RefSeq" id="WP_174879442.1">
    <property type="nucleotide sequence ID" value="NZ_CADEPK010000021.1"/>
</dbReference>
<dbReference type="Pfam" id="PF00072">
    <property type="entry name" value="Response_reg"/>
    <property type="match status" value="1"/>
</dbReference>
<comment type="caution">
    <text evidence="11">The sequence shown here is derived from an EMBL/GenBank/DDBJ whole genome shotgun (WGS) entry which is preliminary data.</text>
</comment>
<dbReference type="Proteomes" id="UP001232245">
    <property type="component" value="Unassembled WGS sequence"/>
</dbReference>
<dbReference type="PROSITE" id="PS01124">
    <property type="entry name" value="HTH_ARAC_FAMILY_2"/>
    <property type="match status" value="1"/>
</dbReference>
<dbReference type="InterPro" id="IPR051552">
    <property type="entry name" value="HptR"/>
</dbReference>
<evidence type="ECO:0000259" key="9">
    <source>
        <dbReference type="PROSITE" id="PS01124"/>
    </source>
</evidence>
<dbReference type="PANTHER" id="PTHR42713:SF3">
    <property type="entry name" value="TRANSCRIPTIONAL REGULATORY PROTEIN HPTR"/>
    <property type="match status" value="1"/>
</dbReference>
<dbReference type="InterPro" id="IPR020449">
    <property type="entry name" value="Tscrpt_reg_AraC-type_HTH"/>
</dbReference>
<keyword evidence="12" id="KW-1185">Reference proteome</keyword>
<evidence type="ECO:0000256" key="8">
    <source>
        <dbReference type="PROSITE-ProRule" id="PRU00169"/>
    </source>
</evidence>
<evidence type="ECO:0000256" key="7">
    <source>
        <dbReference type="ARBA" id="ARBA00023163"/>
    </source>
</evidence>
<dbReference type="SMART" id="SM00448">
    <property type="entry name" value="REC"/>
    <property type="match status" value="1"/>
</dbReference>
<evidence type="ECO:0000256" key="2">
    <source>
        <dbReference type="ARBA" id="ARBA00022490"/>
    </source>
</evidence>
<dbReference type="PROSITE" id="PS00041">
    <property type="entry name" value="HTH_ARAC_FAMILY_1"/>
    <property type="match status" value="1"/>
</dbReference>
<protein>
    <submittedName>
        <fullName evidence="11">Two-component system response regulator YesN</fullName>
    </submittedName>
</protein>
<dbReference type="PROSITE" id="PS50110">
    <property type="entry name" value="RESPONSE_REGULATORY"/>
    <property type="match status" value="1"/>
</dbReference>
<evidence type="ECO:0000256" key="5">
    <source>
        <dbReference type="ARBA" id="ARBA00023015"/>
    </source>
</evidence>
<dbReference type="InterPro" id="IPR018060">
    <property type="entry name" value="HTH_AraC"/>
</dbReference>
<dbReference type="CDD" id="cd17536">
    <property type="entry name" value="REC_YesN-like"/>
    <property type="match status" value="1"/>
</dbReference>
<keyword evidence="5" id="KW-0805">Transcription regulation</keyword>
<keyword evidence="4" id="KW-0902">Two-component regulatory system</keyword>
<dbReference type="PANTHER" id="PTHR42713">
    <property type="entry name" value="HISTIDINE KINASE-RELATED"/>
    <property type="match status" value="1"/>
</dbReference>
<evidence type="ECO:0000256" key="3">
    <source>
        <dbReference type="ARBA" id="ARBA00022553"/>
    </source>
</evidence>
<keyword evidence="6" id="KW-0238">DNA-binding</keyword>
<organism evidence="11 12">
    <name type="scientific">Metabacillus niabensis</name>
    <dbReference type="NCBI Taxonomy" id="324854"/>
    <lineage>
        <taxon>Bacteria</taxon>
        <taxon>Bacillati</taxon>
        <taxon>Bacillota</taxon>
        <taxon>Bacilli</taxon>
        <taxon>Bacillales</taxon>
        <taxon>Bacillaceae</taxon>
        <taxon>Metabacillus</taxon>
    </lineage>
</organism>
<feature type="domain" description="Response regulatory" evidence="10">
    <location>
        <begin position="2"/>
        <end position="119"/>
    </location>
</feature>
<name>A0ABT9YWJ1_9BACI</name>
<dbReference type="InterPro" id="IPR001789">
    <property type="entry name" value="Sig_transdc_resp-reg_receiver"/>
</dbReference>
<feature type="domain" description="HTH araC/xylS-type" evidence="9">
    <location>
        <begin position="422"/>
        <end position="520"/>
    </location>
</feature>
<keyword evidence="2" id="KW-0963">Cytoplasm</keyword>
<proteinExistence type="predicted"/>
<dbReference type="Pfam" id="PF12833">
    <property type="entry name" value="HTH_18"/>
    <property type="match status" value="1"/>
</dbReference>
<dbReference type="InterPro" id="IPR011006">
    <property type="entry name" value="CheY-like_superfamily"/>
</dbReference>
<sequence length="524" mass="61832">MKAIIIDDEQHVREGLLLLADWEQFGITEVYEAKDGAEAKEEITKHRPEIIFTDMNMPKVDGIDLLKWLHEKNLQSKIIVVSGYDDYHYMRNALCYGSFDYILKPIDPVILHDTLARATSEWKKQQVARASTLEATRVINEVKPLYWDHLLTNLLTHSVISQETVNKIQAEFAINLKQVKCTVAVLTLVPIIQKAFGEDKNLAFFTILNICNEIIQGKNKHGICFRNETKDNEIVMFMWEKSDYFISQIHECIYRCYQMKLPIAVGKESHSLQESYQSALLALKKHNLLGKSNNIAYYHDMAKSSLLHLFDYSQELMWALRSGSMEKVDEILQGLFNRLQMNNELSMEQIQAWETQFEQMRTNWLKEYSIDEATVLYNGVNYWEEDGLFSFQKFKEEKRKEFHQLLELLSKVKYQKDKNSIQEIEAYLRNHYDKEITLQEIADRFYLSREYISRRFRQEYADTITNYLTNIRVMKAKELLENPHLKIYEIAFMVGYQNEKYFSKVFKKSTGFTPNEYRAQVVSK</sequence>
<reference evidence="11 12" key="1">
    <citation type="submission" date="2023-07" db="EMBL/GenBank/DDBJ databases">
        <title>Genomic Encyclopedia of Type Strains, Phase IV (KMG-IV): sequencing the most valuable type-strain genomes for metagenomic binning, comparative biology and taxonomic classification.</title>
        <authorList>
            <person name="Goeker M."/>
        </authorList>
    </citation>
    <scope>NUCLEOTIDE SEQUENCE [LARGE SCALE GENOMIC DNA]</scope>
    <source>
        <strain evidence="11 12">DSM 17723</strain>
    </source>
</reference>
<feature type="modified residue" description="4-aspartylphosphate" evidence="8">
    <location>
        <position position="54"/>
    </location>
</feature>
<dbReference type="SUPFAM" id="SSF46689">
    <property type="entry name" value="Homeodomain-like"/>
    <property type="match status" value="2"/>
</dbReference>
<evidence type="ECO:0000256" key="6">
    <source>
        <dbReference type="ARBA" id="ARBA00023125"/>
    </source>
</evidence>
<dbReference type="SMART" id="SM00342">
    <property type="entry name" value="HTH_ARAC"/>
    <property type="match status" value="1"/>
</dbReference>
<keyword evidence="7" id="KW-0804">Transcription</keyword>
<dbReference type="Gene3D" id="3.40.50.2300">
    <property type="match status" value="1"/>
</dbReference>